<evidence type="ECO:0000256" key="3">
    <source>
        <dbReference type="ARBA" id="ARBA00022630"/>
    </source>
</evidence>
<comment type="cofactor">
    <cofactor evidence="1 5">
        <name>FAD</name>
        <dbReference type="ChEBI" id="CHEBI:57692"/>
    </cofactor>
</comment>
<protein>
    <recommendedName>
        <fullName evidence="7">Glucose-methanol-choline oxidoreductase N-terminal domain-containing protein</fullName>
    </recommendedName>
</protein>
<keyword evidence="6" id="KW-1133">Transmembrane helix</keyword>
<evidence type="ECO:0000256" key="1">
    <source>
        <dbReference type="ARBA" id="ARBA00001974"/>
    </source>
</evidence>
<keyword evidence="6" id="KW-0472">Membrane</keyword>
<dbReference type="PROSITE" id="PS00624">
    <property type="entry name" value="GMC_OXRED_2"/>
    <property type="match status" value="1"/>
</dbReference>
<name>A0AAE1ATU7_9GAST</name>
<organism evidence="8 9">
    <name type="scientific">Elysia crispata</name>
    <name type="common">lettuce slug</name>
    <dbReference type="NCBI Taxonomy" id="231223"/>
    <lineage>
        <taxon>Eukaryota</taxon>
        <taxon>Metazoa</taxon>
        <taxon>Spiralia</taxon>
        <taxon>Lophotrochozoa</taxon>
        <taxon>Mollusca</taxon>
        <taxon>Gastropoda</taxon>
        <taxon>Heterobranchia</taxon>
        <taxon>Euthyneura</taxon>
        <taxon>Panpulmonata</taxon>
        <taxon>Sacoglossa</taxon>
        <taxon>Placobranchoidea</taxon>
        <taxon>Plakobranchidae</taxon>
        <taxon>Elysia</taxon>
    </lineage>
</organism>
<dbReference type="PIRSF" id="PIRSF000137">
    <property type="entry name" value="Alcohol_oxidase"/>
    <property type="match status" value="1"/>
</dbReference>
<proteinExistence type="inferred from homology"/>
<evidence type="ECO:0000313" key="8">
    <source>
        <dbReference type="EMBL" id="KAK3793660.1"/>
    </source>
</evidence>
<gene>
    <name evidence="8" type="ORF">RRG08_041270</name>
</gene>
<dbReference type="GO" id="GO:0016614">
    <property type="term" value="F:oxidoreductase activity, acting on CH-OH group of donors"/>
    <property type="evidence" value="ECO:0007669"/>
    <property type="project" value="InterPro"/>
</dbReference>
<keyword evidence="3" id="KW-0285">Flavoprotein</keyword>
<evidence type="ECO:0000256" key="6">
    <source>
        <dbReference type="SAM" id="Phobius"/>
    </source>
</evidence>
<dbReference type="Proteomes" id="UP001283361">
    <property type="component" value="Unassembled WGS sequence"/>
</dbReference>
<keyword evidence="6" id="KW-0812">Transmembrane</keyword>
<feature type="domain" description="Glucose-methanol-choline oxidoreductase N-terminal" evidence="7">
    <location>
        <begin position="338"/>
        <end position="352"/>
    </location>
</feature>
<dbReference type="Pfam" id="PF05199">
    <property type="entry name" value="GMC_oxred_C"/>
    <property type="match status" value="1"/>
</dbReference>
<dbReference type="InterPro" id="IPR000172">
    <property type="entry name" value="GMC_OxRdtase_N"/>
</dbReference>
<feature type="binding site" evidence="5">
    <location>
        <position position="298"/>
    </location>
    <ligand>
        <name>FAD</name>
        <dbReference type="ChEBI" id="CHEBI:57692"/>
    </ligand>
</feature>
<comment type="caution">
    <text evidence="8">The sequence shown here is derived from an EMBL/GenBank/DDBJ whole genome shotgun (WGS) entry which is preliminary data.</text>
</comment>
<keyword evidence="4 5" id="KW-0274">FAD</keyword>
<evidence type="ECO:0000256" key="4">
    <source>
        <dbReference type="ARBA" id="ARBA00022827"/>
    </source>
</evidence>
<feature type="binding site" evidence="5">
    <location>
        <position position="165"/>
    </location>
    <ligand>
        <name>FAD</name>
        <dbReference type="ChEBI" id="CHEBI:57692"/>
    </ligand>
</feature>
<sequence length="649" mass="70441">MADKDKHAARKKRMITLAAIIFGLVVCGIVALACYFALQDDYDSDTASAVTITTESTSPEQRQGDSQSVPLASTLRASYDYIIVGAGSAGCVLAARLSEDSSARVLLVEAGPDDRNITELIVPFLGVKAFGTALDWSYETVPETRFKGLSGKFNRIRAGKVLGGTSSVNAMIHCRGAAEDFNRWARYTEDSSWDYRHVLSYFRRAEGAQGDLKSSSSLGETGPLSVSVGATVALPATFIAAAKQAGFAENPDYNGAKRLGVAHVQKNQLNGERISTARAYLRPALLRPNLDVAANTYVTRVIIERGKAVGVHLTQGSGVSTALTFTVLASREVILSAGAIGSPKLLMLSGVGVRTDLEALNIPVKADLPVGENFQDHIRQEINFKTNKNLGLSLSVLSDPSILQDYMSNESGPLTTAYGVEAIMMAAFNEEDKAKDWPQVMYEVNAMSSSSAQLTQVNYDNRTIQELAGRDNIAYGFQIFTTLARPESRGAVTLRSNNPFDKAAVTSNYVINNADIETLIESMDIVHRIASTPALQYIGAELSEDFPYFPCKQFQYNTTDFWRCQIKSRPISNNSPSGTCKMGPKGDKTAVLDPQLRVQNIENLRVVDASIMPWITSCHINAPTVMIAEKAADMIRGRSPLEPTDLESR</sequence>
<dbReference type="PROSITE" id="PS51257">
    <property type="entry name" value="PROKAR_LIPOPROTEIN"/>
    <property type="match status" value="1"/>
</dbReference>
<dbReference type="InterPro" id="IPR036188">
    <property type="entry name" value="FAD/NAD-bd_sf"/>
</dbReference>
<reference evidence="8" key="1">
    <citation type="journal article" date="2023" name="G3 (Bethesda)">
        <title>A reference genome for the long-term kleptoplast-retaining sea slug Elysia crispata morphotype clarki.</title>
        <authorList>
            <person name="Eastman K.E."/>
            <person name="Pendleton A.L."/>
            <person name="Shaikh M.A."/>
            <person name="Suttiyut T."/>
            <person name="Ogas R."/>
            <person name="Tomko P."/>
            <person name="Gavelis G."/>
            <person name="Widhalm J.R."/>
            <person name="Wisecaver J.H."/>
        </authorList>
    </citation>
    <scope>NUCLEOTIDE SEQUENCE</scope>
    <source>
        <strain evidence="8">ECLA1</strain>
    </source>
</reference>
<dbReference type="Pfam" id="PF00732">
    <property type="entry name" value="GMC_oxred_N"/>
    <property type="match status" value="1"/>
</dbReference>
<keyword evidence="9" id="KW-1185">Reference proteome</keyword>
<dbReference type="SUPFAM" id="SSF51905">
    <property type="entry name" value="FAD/NAD(P)-binding domain"/>
    <property type="match status" value="1"/>
</dbReference>
<dbReference type="PANTHER" id="PTHR11552">
    <property type="entry name" value="GLUCOSE-METHANOL-CHOLINE GMC OXIDOREDUCTASE"/>
    <property type="match status" value="1"/>
</dbReference>
<comment type="similarity">
    <text evidence="2">Belongs to the GMC oxidoreductase family.</text>
</comment>
<feature type="transmembrane region" description="Helical" evidence="6">
    <location>
        <begin position="14"/>
        <end position="38"/>
    </location>
</feature>
<feature type="binding site" evidence="5">
    <location>
        <position position="161"/>
    </location>
    <ligand>
        <name>FAD</name>
        <dbReference type="ChEBI" id="CHEBI:57692"/>
    </ligand>
</feature>
<dbReference type="EMBL" id="JAWDGP010001187">
    <property type="protein sequence ID" value="KAK3793660.1"/>
    <property type="molecule type" value="Genomic_DNA"/>
</dbReference>
<dbReference type="Gene3D" id="3.50.50.60">
    <property type="entry name" value="FAD/NAD(P)-binding domain"/>
    <property type="match status" value="1"/>
</dbReference>
<dbReference type="AlphaFoldDB" id="A0AAE1ATU7"/>
<dbReference type="GO" id="GO:0050660">
    <property type="term" value="F:flavin adenine dinucleotide binding"/>
    <property type="evidence" value="ECO:0007669"/>
    <property type="project" value="InterPro"/>
</dbReference>
<dbReference type="Gene3D" id="3.30.560.10">
    <property type="entry name" value="Glucose Oxidase, domain 3"/>
    <property type="match status" value="1"/>
</dbReference>
<dbReference type="InterPro" id="IPR007867">
    <property type="entry name" value="GMC_OxRtase_C"/>
</dbReference>
<evidence type="ECO:0000256" key="5">
    <source>
        <dbReference type="PIRSR" id="PIRSR000137-2"/>
    </source>
</evidence>
<accession>A0AAE1ATU7</accession>
<evidence type="ECO:0000313" key="9">
    <source>
        <dbReference type="Proteomes" id="UP001283361"/>
    </source>
</evidence>
<evidence type="ECO:0000259" key="7">
    <source>
        <dbReference type="PROSITE" id="PS00624"/>
    </source>
</evidence>
<dbReference type="SUPFAM" id="SSF54373">
    <property type="entry name" value="FAD-linked reductases, C-terminal domain"/>
    <property type="match status" value="1"/>
</dbReference>
<evidence type="ECO:0000256" key="2">
    <source>
        <dbReference type="ARBA" id="ARBA00010790"/>
    </source>
</evidence>
<dbReference type="InterPro" id="IPR012132">
    <property type="entry name" value="GMC_OxRdtase"/>
</dbReference>
<dbReference type="PANTHER" id="PTHR11552:SF147">
    <property type="entry name" value="CHOLINE DEHYDROGENASE, MITOCHONDRIAL"/>
    <property type="match status" value="1"/>
</dbReference>